<dbReference type="EMBL" id="JAOPGA020001032">
    <property type="protein sequence ID" value="KAL0484291.1"/>
    <property type="molecule type" value="Genomic_DNA"/>
</dbReference>
<protein>
    <submittedName>
        <fullName evidence="4">Cyclin H</fullName>
    </submittedName>
</protein>
<dbReference type="Pfam" id="PF16899">
    <property type="entry name" value="Cyclin_C_2"/>
    <property type="match status" value="1"/>
</dbReference>
<dbReference type="SMART" id="SM00385">
    <property type="entry name" value="CYCLIN"/>
    <property type="match status" value="1"/>
</dbReference>
<gene>
    <name evidence="4" type="ORF">AKO1_004813</name>
</gene>
<name>A0AAW2Z5C3_9EUKA</name>
<dbReference type="GO" id="GO:0016538">
    <property type="term" value="F:cyclin-dependent protein serine/threonine kinase regulator activity"/>
    <property type="evidence" value="ECO:0007669"/>
    <property type="project" value="InterPro"/>
</dbReference>
<dbReference type="InterPro" id="IPR013763">
    <property type="entry name" value="Cyclin-like_dom"/>
</dbReference>
<dbReference type="InterPro" id="IPR043198">
    <property type="entry name" value="Cyclin/Ssn8"/>
</dbReference>
<dbReference type="Pfam" id="PF00134">
    <property type="entry name" value="Cyclin_N"/>
    <property type="match status" value="1"/>
</dbReference>
<proteinExistence type="inferred from homology"/>
<dbReference type="SUPFAM" id="SSF47954">
    <property type="entry name" value="Cyclin-like"/>
    <property type="match status" value="2"/>
</dbReference>
<dbReference type="InterPro" id="IPR031658">
    <property type="entry name" value="Cyclin_C_2"/>
</dbReference>
<dbReference type="GO" id="GO:0006357">
    <property type="term" value="P:regulation of transcription by RNA polymerase II"/>
    <property type="evidence" value="ECO:0007669"/>
    <property type="project" value="InterPro"/>
</dbReference>
<dbReference type="Gene3D" id="1.10.472.10">
    <property type="entry name" value="Cyclin-like"/>
    <property type="match status" value="2"/>
</dbReference>
<keyword evidence="5" id="KW-1185">Reference proteome</keyword>
<dbReference type="CDD" id="cd20524">
    <property type="entry name" value="CYCLIN_CCNH_rpt1"/>
    <property type="match status" value="1"/>
</dbReference>
<dbReference type="AlphaFoldDB" id="A0AAW2Z5C3"/>
<evidence type="ECO:0000259" key="3">
    <source>
        <dbReference type="SMART" id="SM00385"/>
    </source>
</evidence>
<organism evidence="4 5">
    <name type="scientific">Acrasis kona</name>
    <dbReference type="NCBI Taxonomy" id="1008807"/>
    <lineage>
        <taxon>Eukaryota</taxon>
        <taxon>Discoba</taxon>
        <taxon>Heterolobosea</taxon>
        <taxon>Tetramitia</taxon>
        <taxon>Eutetramitia</taxon>
        <taxon>Acrasidae</taxon>
        <taxon>Acrasis</taxon>
    </lineage>
</organism>
<evidence type="ECO:0000256" key="2">
    <source>
        <dbReference type="RuleBase" id="RU000383"/>
    </source>
</evidence>
<dbReference type="InterPro" id="IPR006671">
    <property type="entry name" value="Cyclin_N"/>
</dbReference>
<feature type="domain" description="Cyclin-like" evidence="3">
    <location>
        <begin position="70"/>
        <end position="157"/>
    </location>
</feature>
<dbReference type="Proteomes" id="UP001431209">
    <property type="component" value="Unassembled WGS sequence"/>
</dbReference>
<dbReference type="PANTHER" id="PTHR10026">
    <property type="entry name" value="CYCLIN"/>
    <property type="match status" value="1"/>
</dbReference>
<accession>A0AAW2Z5C3</accession>
<evidence type="ECO:0000313" key="4">
    <source>
        <dbReference type="EMBL" id="KAL0484291.1"/>
    </source>
</evidence>
<keyword evidence="1 2" id="KW-0195">Cyclin</keyword>
<evidence type="ECO:0000313" key="5">
    <source>
        <dbReference type="Proteomes" id="UP001431209"/>
    </source>
</evidence>
<reference evidence="4 5" key="1">
    <citation type="submission" date="2024-03" db="EMBL/GenBank/DDBJ databases">
        <title>The Acrasis kona genome and developmental transcriptomes reveal deep origins of eukaryotic multicellular pathways.</title>
        <authorList>
            <person name="Sheikh S."/>
            <person name="Fu C.-J."/>
            <person name="Brown M.W."/>
            <person name="Baldauf S.L."/>
        </authorList>
    </citation>
    <scope>NUCLEOTIDE SEQUENCE [LARGE SCALE GENOMIC DNA]</scope>
    <source>
        <strain evidence="4 5">ATCC MYA-3509</strain>
    </source>
</reference>
<comment type="caution">
    <text evidence="4">The sequence shown here is derived from an EMBL/GenBank/DDBJ whole genome shotgun (WGS) entry which is preliminary data.</text>
</comment>
<comment type="similarity">
    <text evidence="2">Belongs to the cyclin family.</text>
</comment>
<evidence type="ECO:0000256" key="1">
    <source>
        <dbReference type="ARBA" id="ARBA00023127"/>
    </source>
</evidence>
<sequence>MSFTSSTQFRYWMFEPEKLRELNTYINKVTKERLHSICSAASGTSYNTTKSHNHTLTIEEEKYVLNSRIVQIKGICDTMGYPPHVYATAAVFFKRLLLIHSTLEFDLLKVALTCIYMSCKVEDVQNKLCVFLDRIERNFRIGVKPHEILKMELILLEKLQFQIMVHHPFKALCNFIDDADFASSLRKNSVGDVYLESVSVFFQSLLTDSCFLFSPDLVALACLYYCNVEDKPIIQRYILIQMGYQCDVEVINAINTIGSMLQKSQMDTVEVARIEYDYNNLRSVFKVHQEQIDFERKEVFDRLEQERRAKKTNIRHLKEKEDLIRLFYDNN</sequence>
<dbReference type="InterPro" id="IPR036915">
    <property type="entry name" value="Cyclin-like_sf"/>
</dbReference>